<reference evidence="2" key="1">
    <citation type="journal article" date="2021" name="Sci. Adv.">
        <title>The American lobster genome reveals insights on longevity, neural, and immune adaptations.</title>
        <authorList>
            <person name="Polinski J.M."/>
            <person name="Zimin A.V."/>
            <person name="Clark K.F."/>
            <person name="Kohn A.B."/>
            <person name="Sadowski N."/>
            <person name="Timp W."/>
            <person name="Ptitsyn A."/>
            <person name="Khanna P."/>
            <person name="Romanova D.Y."/>
            <person name="Williams P."/>
            <person name="Greenwood S.J."/>
            <person name="Moroz L.L."/>
            <person name="Walt D.R."/>
            <person name="Bodnar A.G."/>
        </authorList>
    </citation>
    <scope>NUCLEOTIDE SEQUENCE</scope>
    <source>
        <strain evidence="2">GMGI-L3</strain>
    </source>
</reference>
<dbReference type="PROSITE" id="PS50826">
    <property type="entry name" value="RUN"/>
    <property type="match status" value="1"/>
</dbReference>
<dbReference type="Pfam" id="PF02759">
    <property type="entry name" value="RUN"/>
    <property type="match status" value="1"/>
</dbReference>
<dbReference type="InterPro" id="IPR004012">
    <property type="entry name" value="Run_dom"/>
</dbReference>
<dbReference type="Gene3D" id="1.20.58.900">
    <property type="match status" value="2"/>
</dbReference>
<dbReference type="AlphaFoldDB" id="A0A8J5JHF0"/>
<sequence length="179" mass="20223">MHDDNMASNRRPVGINFEKILQSVQNDVREMKIEFEESGLPITDDNKQLHQFCERLEFILKFGLRERNSLKTGVGRGRCFLRYCLVHQCMGDVLQQCVDNQSVSRHFYQDGALLTDAKLSPTLLNCLYQLCDVPFDLPPTGHDLDVSWPTFSRHGSAGGGWLPPSRAVSLSSLSSYSSQ</sequence>
<accession>A0A8J5JHF0</accession>
<dbReference type="InterPro" id="IPR037213">
    <property type="entry name" value="Run_dom_sf"/>
</dbReference>
<dbReference type="GO" id="GO:1901098">
    <property type="term" value="P:positive regulation of autophagosome maturation"/>
    <property type="evidence" value="ECO:0007669"/>
    <property type="project" value="TreeGrafter"/>
</dbReference>
<dbReference type="Proteomes" id="UP000747542">
    <property type="component" value="Unassembled WGS sequence"/>
</dbReference>
<dbReference type="EMBL" id="JAHLQT010044465">
    <property type="protein sequence ID" value="KAG7154363.1"/>
    <property type="molecule type" value="Genomic_DNA"/>
</dbReference>
<evidence type="ECO:0000259" key="1">
    <source>
        <dbReference type="PROSITE" id="PS50826"/>
    </source>
</evidence>
<organism evidence="2 3">
    <name type="scientific">Homarus americanus</name>
    <name type="common">American lobster</name>
    <dbReference type="NCBI Taxonomy" id="6706"/>
    <lineage>
        <taxon>Eukaryota</taxon>
        <taxon>Metazoa</taxon>
        <taxon>Ecdysozoa</taxon>
        <taxon>Arthropoda</taxon>
        <taxon>Crustacea</taxon>
        <taxon>Multicrustacea</taxon>
        <taxon>Malacostraca</taxon>
        <taxon>Eumalacostraca</taxon>
        <taxon>Eucarida</taxon>
        <taxon>Decapoda</taxon>
        <taxon>Pleocyemata</taxon>
        <taxon>Astacidea</taxon>
        <taxon>Nephropoidea</taxon>
        <taxon>Nephropidae</taxon>
        <taxon>Homarus</taxon>
    </lineage>
</organism>
<comment type="caution">
    <text evidence="2">The sequence shown here is derived from an EMBL/GenBank/DDBJ whole genome shotgun (WGS) entry which is preliminary data.</text>
</comment>
<name>A0A8J5JHF0_HOMAM</name>
<feature type="non-terminal residue" evidence="2">
    <location>
        <position position="179"/>
    </location>
</feature>
<gene>
    <name evidence="2" type="primary">Fyco1-L1</name>
    <name evidence="2" type="ORF">Hamer_G017566</name>
</gene>
<dbReference type="GO" id="GO:0005770">
    <property type="term" value="C:late endosome"/>
    <property type="evidence" value="ECO:0007669"/>
    <property type="project" value="TreeGrafter"/>
</dbReference>
<keyword evidence="3" id="KW-1185">Reference proteome</keyword>
<dbReference type="PANTHER" id="PTHR46753">
    <property type="entry name" value="FYVE AND COILED-COIL DOMAIN-CONTAINING PROTEIN 1"/>
    <property type="match status" value="1"/>
</dbReference>
<dbReference type="PANTHER" id="PTHR46753:SF2">
    <property type="entry name" value="FYVE AND COILED-COIL DOMAIN-CONTAINING PROTEIN 1"/>
    <property type="match status" value="1"/>
</dbReference>
<dbReference type="GO" id="GO:0072383">
    <property type="term" value="P:plus-end-directed vesicle transport along microtubule"/>
    <property type="evidence" value="ECO:0007669"/>
    <property type="project" value="TreeGrafter"/>
</dbReference>
<dbReference type="GO" id="GO:0005776">
    <property type="term" value="C:autophagosome"/>
    <property type="evidence" value="ECO:0007669"/>
    <property type="project" value="TreeGrafter"/>
</dbReference>
<proteinExistence type="predicted"/>
<protein>
    <submittedName>
        <fullName evidence="2">FYVE and coiled-coil domain-containing protein 1-like 1</fullName>
    </submittedName>
</protein>
<feature type="domain" description="RUN" evidence="1">
    <location>
        <begin position="1"/>
        <end position="142"/>
    </location>
</feature>
<dbReference type="SUPFAM" id="SSF140741">
    <property type="entry name" value="RUN domain-like"/>
    <property type="match status" value="1"/>
</dbReference>
<evidence type="ECO:0000313" key="2">
    <source>
        <dbReference type="EMBL" id="KAG7154363.1"/>
    </source>
</evidence>
<dbReference type="GO" id="GO:0005764">
    <property type="term" value="C:lysosome"/>
    <property type="evidence" value="ECO:0007669"/>
    <property type="project" value="TreeGrafter"/>
</dbReference>
<evidence type="ECO:0000313" key="3">
    <source>
        <dbReference type="Proteomes" id="UP000747542"/>
    </source>
</evidence>